<comment type="caution">
    <text evidence="1">The sequence shown here is derived from an EMBL/GenBank/DDBJ whole genome shotgun (WGS) entry which is preliminary data.</text>
</comment>
<dbReference type="AlphaFoldDB" id="A0AAV6ZFT0"/>
<dbReference type="EMBL" id="WNYA01000515">
    <property type="protein sequence ID" value="KAG8548116.1"/>
    <property type="molecule type" value="Genomic_DNA"/>
</dbReference>
<protein>
    <submittedName>
        <fullName evidence="1">Uncharacterized protein</fullName>
    </submittedName>
</protein>
<evidence type="ECO:0000313" key="1">
    <source>
        <dbReference type="EMBL" id="KAG8548116.1"/>
    </source>
</evidence>
<organism evidence="1 2">
    <name type="scientific">Engystomops pustulosus</name>
    <name type="common">Tungara frog</name>
    <name type="synonym">Physalaemus pustulosus</name>
    <dbReference type="NCBI Taxonomy" id="76066"/>
    <lineage>
        <taxon>Eukaryota</taxon>
        <taxon>Metazoa</taxon>
        <taxon>Chordata</taxon>
        <taxon>Craniata</taxon>
        <taxon>Vertebrata</taxon>
        <taxon>Euteleostomi</taxon>
        <taxon>Amphibia</taxon>
        <taxon>Batrachia</taxon>
        <taxon>Anura</taxon>
        <taxon>Neobatrachia</taxon>
        <taxon>Hyloidea</taxon>
        <taxon>Leptodactylidae</taxon>
        <taxon>Leiuperinae</taxon>
        <taxon>Engystomops</taxon>
    </lineage>
</organism>
<gene>
    <name evidence="1" type="ORF">GDO81_026584</name>
</gene>
<evidence type="ECO:0000313" key="2">
    <source>
        <dbReference type="Proteomes" id="UP000824782"/>
    </source>
</evidence>
<dbReference type="Proteomes" id="UP000824782">
    <property type="component" value="Unassembled WGS sequence"/>
</dbReference>
<accession>A0AAV6ZFT0</accession>
<reference evidence="1" key="1">
    <citation type="thesis" date="2020" institute="ProQuest LLC" country="789 East Eisenhower Parkway, Ann Arbor, MI, USA">
        <title>Comparative Genomics and Chromosome Evolution.</title>
        <authorList>
            <person name="Mudd A.B."/>
        </authorList>
    </citation>
    <scope>NUCLEOTIDE SEQUENCE</scope>
    <source>
        <strain evidence="1">237g6f4</strain>
        <tissue evidence="1">Blood</tissue>
    </source>
</reference>
<sequence>MIQSNKMQRRGRLHYCVFTHQKKGYMNHLHPNLPLCAATLTCSVLGTLLHIQPHTRIHTVLADLAAKELTRALLQNQSIENIMSIYNVTRSIL</sequence>
<name>A0AAV6ZFT0_ENGPU</name>
<keyword evidence="2" id="KW-1185">Reference proteome</keyword>
<proteinExistence type="predicted"/>